<reference evidence="2" key="2">
    <citation type="submission" date="2022-09" db="EMBL/GenBank/DDBJ databases">
        <title>Aerococcus urinae taxonomy study.</title>
        <authorList>
            <person name="Christensen J."/>
            <person name="Senneby E."/>
        </authorList>
    </citation>
    <scope>NUCLEOTIDE SEQUENCE</scope>
    <source>
        <strain evidence="2">NLD-066-U95</strain>
    </source>
</reference>
<dbReference type="AlphaFoldDB" id="A0A0X8FF52"/>
<evidence type="ECO:0000313" key="2">
    <source>
        <dbReference type="EMBL" id="MCY3053901.1"/>
    </source>
</evidence>
<proteinExistence type="predicted"/>
<dbReference type="RefSeq" id="WP_060778616.1">
    <property type="nucleotide sequence ID" value="NZ_CAJHLF010000007.1"/>
</dbReference>
<evidence type="ECO:0000313" key="3">
    <source>
        <dbReference type="EMBL" id="QPS02143.1"/>
    </source>
</evidence>
<dbReference type="EMBL" id="JAOTML010000009">
    <property type="protein sequence ID" value="MCY3053901.1"/>
    <property type="molecule type" value="Genomic_DNA"/>
</dbReference>
<sequence length="580" mass="66060">MCLLAGCQPPNHTSQSLSDYKEIYQPVSDRVESGDNLLSLSDQVQNLELSYYDEEVQASISDQIRSLQNKHKSYEDGLFIMNPFGTFTQSIYTYLPDPDQDIGKVTYTIESESSDALTFQPVNYSQEPGAYEFTMIGLVPNEANQLTVNLYDADDNKLTDYQFQISAPNIQATDYETKMEVLYDSGREELTDGFYASMGSDQDNAKFSYLYDNNGLIRSELVSDGGRLENYQFLDKHHLLIKASNGKLAVLNGLGQPVRIYELPDLSVHHDFIVNEKKDGAFLLTSNIQSDTIEDTISYLDLRTGESQELIDLKAIFPNYFQPVMATHQNRAQNEIANYLAENPDRDYSDIDYTADGFNVLDEEGNLTNLDWIHINAIDVINGDELILSSRETSSLIKLSNVFDQVTVDYIIGPEAVWAGTGYDYYLLSPNSDFKPTGGQHSVRFQSNPIDDGFYNLTLFDNNYWRLDTRDDLVIDLPSEMSEEFDPEELDAYSYFYNLQVDEASGTYDLVQAFPVPYSSIVSSAQVYKGNYITTSGMTNILGEYNPQGELIRQFQFYVPRWTYRLVKLDLQDFFYENIL</sequence>
<evidence type="ECO:0000313" key="5">
    <source>
        <dbReference type="Proteomes" id="UP001069145"/>
    </source>
</evidence>
<feature type="domain" description="Arylsulfotransferase N-terminal" evidence="1">
    <location>
        <begin position="80"/>
        <end position="165"/>
    </location>
</feature>
<evidence type="ECO:0000313" key="4">
    <source>
        <dbReference type="Proteomes" id="UP000594771"/>
    </source>
</evidence>
<dbReference type="KEGG" id="aun:AWM73_06485"/>
<reference evidence="3 4" key="1">
    <citation type="submission" date="2020-12" db="EMBL/GenBank/DDBJ databases">
        <title>FDA dAtabase for Regulatory Grade micrObial Sequences (FDA-ARGOS): Supporting development and validation of Infectious Disease Dx tests.</title>
        <authorList>
            <person name="Sproer C."/>
            <person name="Gronow S."/>
            <person name="Severitt S."/>
            <person name="Schroder I."/>
            <person name="Tallon L."/>
            <person name="Sadzewicz L."/>
            <person name="Zhao X."/>
            <person name="Boylan J."/>
            <person name="Ott S."/>
            <person name="Bowen H."/>
            <person name="Vavikolanu K."/>
            <person name="Mehta A."/>
            <person name="Aluvathingal J."/>
            <person name="Nadendla S."/>
            <person name="Lowell S."/>
            <person name="Myers T."/>
            <person name="Yan Y."/>
            <person name="Sichtig H."/>
        </authorList>
    </citation>
    <scope>NUCLEOTIDE SEQUENCE [LARGE SCALE GENOMIC DNA]</scope>
    <source>
        <strain evidence="3 4">FDAARGOS_911</strain>
    </source>
</reference>
<evidence type="ECO:0000259" key="1">
    <source>
        <dbReference type="Pfam" id="PF17425"/>
    </source>
</evidence>
<dbReference type="Pfam" id="PF05935">
    <property type="entry name" value="Arylsulfotrans"/>
    <property type="match status" value="1"/>
</dbReference>
<dbReference type="PANTHER" id="PTHR35340">
    <property type="entry name" value="PQQ ENZYME REPEAT PROTEIN-RELATED"/>
    <property type="match status" value="1"/>
</dbReference>
<dbReference type="Proteomes" id="UP000594771">
    <property type="component" value="Chromosome"/>
</dbReference>
<dbReference type="EMBL" id="CP065662">
    <property type="protein sequence ID" value="QPS02143.1"/>
    <property type="molecule type" value="Genomic_DNA"/>
</dbReference>
<organism evidence="3 4">
    <name type="scientific">Aerococcus urinae</name>
    <dbReference type="NCBI Taxonomy" id="1376"/>
    <lineage>
        <taxon>Bacteria</taxon>
        <taxon>Bacillati</taxon>
        <taxon>Bacillota</taxon>
        <taxon>Bacilli</taxon>
        <taxon>Lactobacillales</taxon>
        <taxon>Aerococcaceae</taxon>
        <taxon>Aerococcus</taxon>
    </lineage>
</organism>
<dbReference type="InterPro" id="IPR053143">
    <property type="entry name" value="Arylsulfate_ST"/>
</dbReference>
<keyword evidence="5" id="KW-1185">Reference proteome</keyword>
<dbReference type="InterPro" id="IPR035391">
    <property type="entry name" value="Arylsulfotran_N"/>
</dbReference>
<keyword evidence="3" id="KW-0808">Transferase</keyword>
<dbReference type="InterPro" id="IPR038477">
    <property type="entry name" value="ASST_N_sf"/>
</dbReference>
<dbReference type="GO" id="GO:0004062">
    <property type="term" value="F:aryl sulfotransferase activity"/>
    <property type="evidence" value="ECO:0007669"/>
    <property type="project" value="InterPro"/>
</dbReference>
<dbReference type="Gene3D" id="2.60.40.3100">
    <property type="entry name" value="Arylsulphate sulphotransferase monomer, N-terminal domain"/>
    <property type="match status" value="1"/>
</dbReference>
<name>A0A0X8FF52_9LACT</name>
<dbReference type="Proteomes" id="UP001069145">
    <property type="component" value="Unassembled WGS sequence"/>
</dbReference>
<protein>
    <submittedName>
        <fullName evidence="3">Aryl-sulfate sulfotransferase</fullName>
    </submittedName>
</protein>
<dbReference type="InterPro" id="IPR010262">
    <property type="entry name" value="Arylsulfotransferase_bact"/>
</dbReference>
<dbReference type="Pfam" id="PF17425">
    <property type="entry name" value="Arylsulfotran_N"/>
    <property type="match status" value="1"/>
</dbReference>
<accession>A0A0X8FF52</accession>
<dbReference type="PANTHER" id="PTHR35340:SF5">
    <property type="entry name" value="ASST-DOMAIN-CONTAINING PROTEIN"/>
    <property type="match status" value="1"/>
</dbReference>
<gene>
    <name evidence="3" type="ORF">I6G68_03550</name>
    <name evidence="2" type="ORF">ODY43_07850</name>
</gene>